<comment type="caution">
    <text evidence="1">The sequence shown here is derived from an EMBL/GenBank/DDBJ whole genome shotgun (WGS) entry which is preliminary data.</text>
</comment>
<evidence type="ECO:0000313" key="2">
    <source>
        <dbReference type="Proteomes" id="UP001500102"/>
    </source>
</evidence>
<protein>
    <submittedName>
        <fullName evidence="1">Uncharacterized protein</fullName>
    </submittedName>
</protein>
<keyword evidence="2" id="KW-1185">Reference proteome</keyword>
<name>A0ABP5KGS9_9MICC</name>
<evidence type="ECO:0000313" key="1">
    <source>
        <dbReference type="EMBL" id="GAA2130558.1"/>
    </source>
</evidence>
<dbReference type="EMBL" id="BAAAQB010000013">
    <property type="protein sequence ID" value="GAA2130558.1"/>
    <property type="molecule type" value="Genomic_DNA"/>
</dbReference>
<gene>
    <name evidence="1" type="ORF">GCM10009825_11590</name>
</gene>
<accession>A0ABP5KGS9</accession>
<dbReference type="Proteomes" id="UP001500102">
    <property type="component" value="Unassembled WGS sequence"/>
</dbReference>
<reference evidence="2" key="1">
    <citation type="journal article" date="2019" name="Int. J. Syst. Evol. Microbiol.">
        <title>The Global Catalogue of Microorganisms (GCM) 10K type strain sequencing project: providing services to taxonomists for standard genome sequencing and annotation.</title>
        <authorList>
            <consortium name="The Broad Institute Genomics Platform"/>
            <consortium name="The Broad Institute Genome Sequencing Center for Infectious Disease"/>
            <person name="Wu L."/>
            <person name="Ma J."/>
        </authorList>
    </citation>
    <scope>NUCLEOTIDE SEQUENCE [LARGE SCALE GENOMIC DNA]</scope>
    <source>
        <strain evidence="2">JCM 15921</strain>
    </source>
</reference>
<organism evidence="1 2">
    <name type="scientific">Arthrobacter humicola</name>
    <dbReference type="NCBI Taxonomy" id="409291"/>
    <lineage>
        <taxon>Bacteria</taxon>
        <taxon>Bacillati</taxon>
        <taxon>Actinomycetota</taxon>
        <taxon>Actinomycetes</taxon>
        <taxon>Micrococcales</taxon>
        <taxon>Micrococcaceae</taxon>
        <taxon>Arthrobacter</taxon>
    </lineage>
</organism>
<proteinExistence type="predicted"/>
<sequence length="141" mass="14739">MPACVSALRQGPRRSSARPCRGARLSVAFPGGEVWIVEDVLSVEDRSQGNLTAQEPYQLSHCDSLGTVGAPSATNCAGANQEFAADRQAALAKLIAQIDGSSAARPWLTLRAPCDGLKRPVIASKRKAVPDLSALSSVVAK</sequence>